<gene>
    <name evidence="5" type="ORF">ACFY35_06935</name>
</gene>
<dbReference type="PANTHER" id="PTHR32347:SF23">
    <property type="entry name" value="BLL5650 PROTEIN"/>
    <property type="match status" value="1"/>
</dbReference>
<evidence type="ECO:0000259" key="4">
    <source>
        <dbReference type="Pfam" id="PF01471"/>
    </source>
</evidence>
<comment type="subcellular location">
    <subcellularLocation>
        <location evidence="1">Cell envelope</location>
    </subcellularLocation>
</comment>
<keyword evidence="2 3" id="KW-0175">Coiled coil</keyword>
<dbReference type="InterPro" id="IPR036365">
    <property type="entry name" value="PGBD-like_sf"/>
</dbReference>
<accession>A0ABW6W785</accession>
<dbReference type="Gene3D" id="1.10.101.10">
    <property type="entry name" value="PGBD-like superfamily/PGBD"/>
    <property type="match status" value="1"/>
</dbReference>
<evidence type="ECO:0000256" key="1">
    <source>
        <dbReference type="ARBA" id="ARBA00004196"/>
    </source>
</evidence>
<dbReference type="InterPro" id="IPR050465">
    <property type="entry name" value="UPF0194_transport"/>
</dbReference>
<dbReference type="Proteomes" id="UP001602245">
    <property type="component" value="Unassembled WGS sequence"/>
</dbReference>
<feature type="domain" description="Peptidoglycan binding-like" evidence="4">
    <location>
        <begin position="142"/>
        <end position="181"/>
    </location>
</feature>
<keyword evidence="6" id="KW-1185">Reference proteome</keyword>
<proteinExistence type="predicted"/>
<reference evidence="5 6" key="1">
    <citation type="submission" date="2024-10" db="EMBL/GenBank/DDBJ databases">
        <title>The Natural Products Discovery Center: Release of the First 8490 Sequenced Strains for Exploring Actinobacteria Biosynthetic Diversity.</title>
        <authorList>
            <person name="Kalkreuter E."/>
            <person name="Kautsar S.A."/>
            <person name="Yang D."/>
            <person name="Bader C.D."/>
            <person name="Teijaro C.N."/>
            <person name="Fluegel L."/>
            <person name="Davis C.M."/>
            <person name="Simpson J.R."/>
            <person name="Lauterbach L."/>
            <person name="Steele A.D."/>
            <person name="Gui C."/>
            <person name="Meng S."/>
            <person name="Li G."/>
            <person name="Viehrig K."/>
            <person name="Ye F."/>
            <person name="Su P."/>
            <person name="Kiefer A.F."/>
            <person name="Nichols A."/>
            <person name="Cepeda A.J."/>
            <person name="Yan W."/>
            <person name="Fan B."/>
            <person name="Jiang Y."/>
            <person name="Adhikari A."/>
            <person name="Zheng C.-J."/>
            <person name="Schuster L."/>
            <person name="Cowan T.M."/>
            <person name="Smanski M.J."/>
            <person name="Chevrette M.G."/>
            <person name="De Carvalho L.P.S."/>
            <person name="Shen B."/>
        </authorList>
    </citation>
    <scope>NUCLEOTIDE SEQUENCE [LARGE SCALE GENOMIC DNA]</scope>
    <source>
        <strain evidence="5 6">NPDC000087</strain>
    </source>
</reference>
<dbReference type="InterPro" id="IPR002477">
    <property type="entry name" value="Peptidoglycan-bd-like"/>
</dbReference>
<dbReference type="Gene3D" id="2.40.420.20">
    <property type="match status" value="1"/>
</dbReference>
<organism evidence="5 6">
    <name type="scientific">Paractinoplanes globisporus</name>
    <dbReference type="NCBI Taxonomy" id="113565"/>
    <lineage>
        <taxon>Bacteria</taxon>
        <taxon>Bacillati</taxon>
        <taxon>Actinomycetota</taxon>
        <taxon>Actinomycetes</taxon>
        <taxon>Micromonosporales</taxon>
        <taxon>Micromonosporaceae</taxon>
        <taxon>Paractinoplanes</taxon>
    </lineage>
</organism>
<dbReference type="InterPro" id="IPR036366">
    <property type="entry name" value="PGBDSf"/>
</dbReference>
<evidence type="ECO:0000313" key="6">
    <source>
        <dbReference type="Proteomes" id="UP001602245"/>
    </source>
</evidence>
<dbReference type="PANTHER" id="PTHR32347">
    <property type="entry name" value="EFFLUX SYSTEM COMPONENT YKNX-RELATED"/>
    <property type="match status" value="1"/>
</dbReference>
<evidence type="ECO:0000313" key="5">
    <source>
        <dbReference type="EMBL" id="MFF5289153.1"/>
    </source>
</evidence>
<feature type="coiled-coil region" evidence="3">
    <location>
        <begin position="202"/>
        <end position="229"/>
    </location>
</feature>
<name>A0ABW6W785_9ACTN</name>
<evidence type="ECO:0000256" key="2">
    <source>
        <dbReference type="ARBA" id="ARBA00023054"/>
    </source>
</evidence>
<dbReference type="Pfam" id="PF01471">
    <property type="entry name" value="PG_binding_1"/>
    <property type="match status" value="1"/>
</dbReference>
<dbReference type="EMBL" id="JBIAZU010000001">
    <property type="protein sequence ID" value="MFF5289153.1"/>
    <property type="molecule type" value="Genomic_DNA"/>
</dbReference>
<evidence type="ECO:0000256" key="3">
    <source>
        <dbReference type="SAM" id="Coils"/>
    </source>
</evidence>
<protein>
    <submittedName>
        <fullName evidence="5">Peptidoglycan-binding protein</fullName>
    </submittedName>
</protein>
<sequence>MTTQEIPRRPRRPRRWLFVLAAVVTAVLLVGGGVVAGRQFRSPEQAAADARPPAPSLITAVAEQRVLAEPVTLRGQMKPGPKVNLPAPAAAVGPDSVVTEVAVEAGDRLAEGTRVLDVSGQPMFTLGLPFPLWRDLTGGMKGPDVGEIQQALRRLGYYVPRSDTLDEPTQRALARFYRRLGYDPVGGDPRAAEQIPAANRELAAARAAVPAAQARVDEAQRQLDALTLAAGAGLPRRCVLRMDKADRKVTAVRVKVGAVLTDPGKPILELDGQKPYLSAVATERQVQLIKAGQRVKVSDESSGTEADGMVASVATTAATGADKESGYEVRVSLAGSDLGAAAGGSLRIDIAVSTGDDEVLAVPVTAVYARADGSMFATVLAGDGSTRDVTVETGGIAGGWVEVRPGHDGDIVAGTKVVVGANGPVN</sequence>
<dbReference type="RefSeq" id="WP_020509498.1">
    <property type="nucleotide sequence ID" value="NZ_JBIAZU010000001.1"/>
</dbReference>
<comment type="caution">
    <text evidence="5">The sequence shown here is derived from an EMBL/GenBank/DDBJ whole genome shotgun (WGS) entry which is preliminary data.</text>
</comment>
<dbReference type="SUPFAM" id="SSF47090">
    <property type="entry name" value="PGBD-like"/>
    <property type="match status" value="1"/>
</dbReference>